<dbReference type="InterPro" id="IPR001138">
    <property type="entry name" value="Zn2Cys6_DnaBD"/>
</dbReference>
<dbReference type="VEuPathDB" id="FungiDB:BCV72DRAFT_218851"/>
<dbReference type="Proteomes" id="UP000242414">
    <property type="component" value="Unassembled WGS sequence"/>
</dbReference>
<dbReference type="SUPFAM" id="SSF57701">
    <property type="entry name" value="Zn2/Cys6 DNA-binding domain"/>
    <property type="match status" value="1"/>
</dbReference>
<evidence type="ECO:0000259" key="1">
    <source>
        <dbReference type="PROSITE" id="PS00463"/>
    </source>
</evidence>
<protein>
    <recommendedName>
        <fullName evidence="1">Zn(2)-C6 fungal-type domain-containing protein</fullName>
    </recommendedName>
</protein>
<organism evidence="2">
    <name type="scientific">Rhizopus microsporus var. microsporus</name>
    <dbReference type="NCBI Taxonomy" id="86635"/>
    <lineage>
        <taxon>Eukaryota</taxon>
        <taxon>Fungi</taxon>
        <taxon>Fungi incertae sedis</taxon>
        <taxon>Mucoromycota</taxon>
        <taxon>Mucoromycotina</taxon>
        <taxon>Mucoromycetes</taxon>
        <taxon>Mucorales</taxon>
        <taxon>Mucorineae</taxon>
        <taxon>Rhizopodaceae</taxon>
        <taxon>Rhizopus</taxon>
    </lineage>
</organism>
<accession>A0A1X0RJ70</accession>
<evidence type="ECO:0000313" key="2">
    <source>
        <dbReference type="EMBL" id="ORE12055.1"/>
    </source>
</evidence>
<feature type="domain" description="Zn(2)-C6 fungal-type" evidence="1">
    <location>
        <begin position="157"/>
        <end position="184"/>
    </location>
</feature>
<gene>
    <name evidence="2" type="ORF">BCV72DRAFT_218851</name>
</gene>
<name>A0A1X0RJ70_RHIZD</name>
<dbReference type="EMBL" id="KV921853">
    <property type="protein sequence ID" value="ORE12055.1"/>
    <property type="molecule type" value="Genomic_DNA"/>
</dbReference>
<dbReference type="GO" id="GO:0008270">
    <property type="term" value="F:zinc ion binding"/>
    <property type="evidence" value="ECO:0007669"/>
    <property type="project" value="InterPro"/>
</dbReference>
<dbReference type="InterPro" id="IPR036864">
    <property type="entry name" value="Zn2-C6_fun-type_DNA-bd_sf"/>
</dbReference>
<dbReference type="OrthoDB" id="1555531at2759"/>
<reference evidence="2" key="1">
    <citation type="journal article" date="2016" name="Proc. Natl. Acad. Sci. U.S.A.">
        <title>Lipid metabolic changes in an early divergent fungus govern the establishment of a mutualistic symbiosis with endobacteria.</title>
        <authorList>
            <person name="Lastovetsky O.A."/>
            <person name="Gaspar M.L."/>
            <person name="Mondo S.J."/>
            <person name="LaButti K.M."/>
            <person name="Sandor L."/>
            <person name="Grigoriev I.V."/>
            <person name="Henry S.A."/>
            <person name="Pawlowska T.E."/>
        </authorList>
    </citation>
    <scope>NUCLEOTIDE SEQUENCE [LARGE SCALE GENOMIC DNA]</scope>
    <source>
        <strain evidence="2">ATCC 52814</strain>
    </source>
</reference>
<dbReference type="CDD" id="cd00067">
    <property type="entry name" value="GAL4"/>
    <property type="match status" value="1"/>
</dbReference>
<dbReference type="AlphaFoldDB" id="A0A1X0RJ70"/>
<dbReference type="PROSITE" id="PS00463">
    <property type="entry name" value="ZN2_CY6_FUNGAL_1"/>
    <property type="match status" value="1"/>
</dbReference>
<sequence>MTSLPNYISCYPPTSMDILDHRHRLYLVNGLMEKVPSSTEDLHSDEVPQADMSLGGRMVPKLGSICKASNELPAIQHFHDYHPLPQQQNQQYQQQQDINLANDGMKDMIQHLIQRHQLLDNNVNTGILKELASLFNESPRTAHRPLQRAPQVFSGKTCQSCKKAHSGCDRMRPCGRCVRIKQCCVDAEVKKRGRPSIASRK</sequence>
<dbReference type="GO" id="GO:0000981">
    <property type="term" value="F:DNA-binding transcription factor activity, RNA polymerase II-specific"/>
    <property type="evidence" value="ECO:0007669"/>
    <property type="project" value="InterPro"/>
</dbReference>
<proteinExistence type="predicted"/>